<organism evidence="1 2">
    <name type="scientific">Bathycoccus prasinos</name>
    <dbReference type="NCBI Taxonomy" id="41875"/>
    <lineage>
        <taxon>Eukaryota</taxon>
        <taxon>Viridiplantae</taxon>
        <taxon>Chlorophyta</taxon>
        <taxon>Mamiellophyceae</taxon>
        <taxon>Mamiellales</taxon>
        <taxon>Bathycoccaceae</taxon>
        <taxon>Bathycoccus</taxon>
    </lineage>
</organism>
<dbReference type="AlphaFoldDB" id="K8F198"/>
<dbReference type="EMBL" id="FO082268">
    <property type="protein sequence ID" value="CCO18580.1"/>
    <property type="molecule type" value="Genomic_DNA"/>
</dbReference>
<dbReference type="RefSeq" id="XP_007510235.1">
    <property type="nucleotide sequence ID" value="XM_007510173.1"/>
</dbReference>
<dbReference type="Proteomes" id="UP000198341">
    <property type="component" value="Chromosome 11"/>
</dbReference>
<gene>
    <name evidence="1" type="ordered locus">Bathy11g01560</name>
</gene>
<reference evidence="1 2" key="1">
    <citation type="submission" date="2011-10" db="EMBL/GenBank/DDBJ databases">
        <authorList>
            <person name="Genoscope - CEA"/>
        </authorList>
    </citation>
    <scope>NUCLEOTIDE SEQUENCE [LARGE SCALE GENOMIC DNA]</scope>
    <source>
        <strain evidence="1 2">RCC 1105</strain>
    </source>
</reference>
<evidence type="ECO:0000313" key="1">
    <source>
        <dbReference type="EMBL" id="CCO18580.1"/>
    </source>
</evidence>
<proteinExistence type="predicted"/>
<dbReference type="KEGG" id="bpg:Bathy11g01560"/>
<sequence>MLTRVSLSLSFITDPAQLEQLAMQCLEDPDGLCGDMCVKAITSSAANPQVANVKVPCTGGVDGLIENVLKKCTEELGAPFDPCGGKTKKAIIDASAKIKCEEGGVLADY</sequence>
<evidence type="ECO:0000313" key="2">
    <source>
        <dbReference type="Proteomes" id="UP000198341"/>
    </source>
</evidence>
<protein>
    <submittedName>
        <fullName evidence="1">Unnamed protein product</fullName>
    </submittedName>
</protein>
<keyword evidence="2" id="KW-1185">Reference proteome</keyword>
<dbReference type="GeneID" id="19012836"/>
<name>K8F198_9CHLO</name>
<dbReference type="OrthoDB" id="10594019at2759"/>
<accession>K8F198</accession>